<feature type="transmembrane region" description="Helical" evidence="8">
    <location>
        <begin position="1733"/>
        <end position="1756"/>
    </location>
</feature>
<feature type="region of interest" description="Disordered" evidence="7">
    <location>
        <begin position="565"/>
        <end position="612"/>
    </location>
</feature>
<dbReference type="SUPFAM" id="SSF52113">
    <property type="entry name" value="BRCT domain"/>
    <property type="match status" value="1"/>
</dbReference>
<evidence type="ECO:0000256" key="2">
    <source>
        <dbReference type="ARBA" id="ARBA00007779"/>
    </source>
</evidence>
<feature type="region of interest" description="Disordered" evidence="7">
    <location>
        <begin position="636"/>
        <end position="671"/>
    </location>
</feature>
<feature type="region of interest" description="Disordered" evidence="7">
    <location>
        <begin position="192"/>
        <end position="235"/>
    </location>
</feature>
<dbReference type="CDD" id="cd17751">
    <property type="entry name" value="BRCT_microcephalin_rpt3"/>
    <property type="match status" value="1"/>
</dbReference>
<evidence type="ECO:0000256" key="4">
    <source>
        <dbReference type="ARBA" id="ARBA00022692"/>
    </source>
</evidence>
<evidence type="ECO:0000313" key="11">
    <source>
        <dbReference type="Proteomes" id="UP000310200"/>
    </source>
</evidence>
<keyword evidence="4 8" id="KW-0812">Transmembrane</keyword>
<feature type="compositionally biased region" description="Basic and acidic residues" evidence="7">
    <location>
        <begin position="206"/>
        <end position="215"/>
    </location>
</feature>
<feature type="region of interest" description="Disordered" evidence="7">
    <location>
        <begin position="1822"/>
        <end position="1859"/>
    </location>
</feature>
<feature type="region of interest" description="Disordered" evidence="7">
    <location>
        <begin position="807"/>
        <end position="874"/>
    </location>
</feature>
<feature type="transmembrane region" description="Helical" evidence="8">
    <location>
        <begin position="1580"/>
        <end position="1602"/>
    </location>
</feature>
<sequence length="1859" mass="208460">MSISKRKMYVLDSSDEDDSFKPRRSSLKVNLSYSENLTDSGNGSLRRTEIENDEKGADSAKTVRRLSRNKSTYEKNRRSDPDNKVVRAESDTKKYTINNDNKMSVQIKEGIQLKRLTVNLEDISTKERYLETSCKRLKDAIMCKTKQIFEKENEFSVKTAVVLGNRKNRSASSTHSPNIGNETIMLDITDRHPKEQEPGEQYTDTSSDRQKEDRYSNIVATPSKSNGRRSLEKTVDKSRLTQRRLFVENDKQVEGQTKCRIIDDIVLKKNLPLLSLRRANRSGSPILSGSNRRLSLVRARSKLRLQNQFESHNTYSTIHSVQNIDIGMPVVCSTFIEDNAMAVDKGIDNDADTSRATHTTNKVISMEMTEVYGGIRTSKEHVSLQNRNLDANNCNGNRKEEKSKEGSMKQSKNVSRLENVKHINKITVQNNTAHFDLPCTDNANDQDVASVHADTTAIPMQVSIEDSAAVTKTRDVLQTRKCDSKTKYQNERRTISLFDSSDKIRSSLDVNTSLDAVTETSKARKFNINHRTNDANQDFAAVINNKESVISNNQRESVNTIRTSLQMNTSVDSERKTWQRRSDKDDKNRNHSSIDTEYSSTTRHQENKETNDIDSLENISLIERLRNISMRNQIPRNDKLRVSKMEDEDKRRSSSSESSYSYVEGTPSPISRSVTFKSQLKHKTQHLDAATCGSNLNSMDNEENDKTKSVALHSKASNEMHMSTGTQKTIGTTTVTLEDTPSGNPFIIQNQLTVIEDMPGGTKSETGKRIIAVQNAGCVPVSQGRRRLLPLNANSPVYSISPVEVGRYTPEESTSGKRKKKLTKKLPKRRSMRLKNNTNSIKQDTASKRMWSDSDCDIPKDKKKENKKTRKPRKVISKKIRVKKFADESVLNILQRNRQNKEDHLIENGDSLDDFVKCRIISTQSNKYRSRKIVIVTTGLSKGDKSLVKSIVKSLGAAEMELNVSRWTTHVVSTGVRTVNLLRGIIRGCWLVPLEWVLKSLENNGWLDPETFEMKHFSKAVQENRKDRQLFGLSYVPELFTACGLIYVGHSTTVPRDTLKELIKTAGGYITEDMKLAKIIIGANGLKETWVIDSITTGELQLTNMGPPSPSADTCIPFPRNNRTIITDAYAGIPENLLLNVIGFLLLVILFGLLRKKAWNYGRLALLHKSDNRWMELFYGVNENRDTDPLCMEASVNSQLSQLDRGFFTWIVTAFKITDDELLQRAGPDGLLYIMFGRCLIILTIMMLIVSLCIALPINFHGSMQPGDSATFSHTTLSNLEPTSIGLWVYTVLLLSYLPVGGFVMRRRLKQVRDTRPTGEFVARTLLITDIPKQQCTVENLSEYFKEAFPGLTVEDITLAHDIKRLSKLDAERDCVEQARLYCESYAKKREPLTMYPYPCGQVLGHCCTKQVDAQEFYANEEIRLTALVEEEKNVALSKSLGVAFVTLGTPGAAKTLRKQLRSSPNIKWIVDYAPMPSDIFWENLSIPRPCWYLNAVLINCALGLILFFLTTPAVIVTTVNKLPITGEIKELDPVLYSFLPTVLLVSVAALMPALVTRCELLVRHWTRSSLNRVVMRKTLLLLLLMVLILPSLGLTSAAAFLDWTVNDRNNTAQWECVFLPDQGALFVNYVITAALLGSGLELVRFPELALYTFRLCIARSRAERIHVRKAVLWEFPLGAHYAWLLLVFTMITVYSLACPLITPFGLLYFVVKHLVDRHNLCFAYGPSIGGGQLAGAAVGAAGAAPILAQAAFLALGLVRSGLSPLAAVQLTGLCASILGLVTGVTLPLSKPKTPVPKRDLSTGQNFVAPVLRKNQISTEETISTASNSEVNLPSPTNTTSSIQESPKLYQNYGSEQRV</sequence>
<protein>
    <submittedName>
        <fullName evidence="10">Transmembrane protein</fullName>
    </submittedName>
</protein>
<dbReference type="STRING" id="300112.A0A4S2L173"/>
<dbReference type="SMART" id="SM00292">
    <property type="entry name" value="BRCT"/>
    <property type="match status" value="2"/>
</dbReference>
<dbReference type="CDD" id="cd17736">
    <property type="entry name" value="BRCT_microcephalin_rpt2"/>
    <property type="match status" value="1"/>
</dbReference>
<dbReference type="InterPro" id="IPR045122">
    <property type="entry name" value="Csc1-like"/>
</dbReference>
<dbReference type="PANTHER" id="PTHR13018">
    <property type="entry name" value="PROBABLE MEMBRANE PROTEIN DUF221-RELATED"/>
    <property type="match status" value="1"/>
</dbReference>
<evidence type="ECO:0000256" key="3">
    <source>
        <dbReference type="ARBA" id="ARBA00022448"/>
    </source>
</evidence>
<dbReference type="Pfam" id="PF13967">
    <property type="entry name" value="RSN1_TM"/>
    <property type="match status" value="1"/>
</dbReference>
<evidence type="ECO:0000256" key="1">
    <source>
        <dbReference type="ARBA" id="ARBA00004141"/>
    </source>
</evidence>
<feature type="region of interest" description="Disordered" evidence="7">
    <location>
        <begin position="388"/>
        <end position="414"/>
    </location>
</feature>
<comment type="subcellular location">
    <subcellularLocation>
        <location evidence="1">Membrane</location>
        <topology evidence="1">Multi-pass membrane protein</topology>
    </subcellularLocation>
</comment>
<feature type="transmembrane region" description="Helical" evidence="8">
    <location>
        <begin position="1536"/>
        <end position="1559"/>
    </location>
</feature>
<feature type="compositionally biased region" description="Polar residues" evidence="7">
    <location>
        <begin position="834"/>
        <end position="844"/>
    </location>
</feature>
<gene>
    <name evidence="10" type="ORF">DBV15_07140</name>
</gene>
<dbReference type="InterPro" id="IPR036420">
    <property type="entry name" value="BRCT_dom_sf"/>
</dbReference>
<reference evidence="10 11" key="1">
    <citation type="journal article" date="2019" name="Philos. Trans. R. Soc. Lond., B, Biol. Sci.">
        <title>Ant behaviour and brain gene expression of defending hosts depend on the ecological success of the intruding social parasite.</title>
        <authorList>
            <person name="Kaur R."/>
            <person name="Stoldt M."/>
            <person name="Jongepier E."/>
            <person name="Feldmeyer B."/>
            <person name="Menzel F."/>
            <person name="Bornberg-Bauer E."/>
            <person name="Foitzik S."/>
        </authorList>
    </citation>
    <scope>NUCLEOTIDE SEQUENCE [LARGE SCALE GENOMIC DNA]</scope>
    <source>
        <tissue evidence="10">Whole body</tissue>
    </source>
</reference>
<accession>A0A4S2L173</accession>
<dbReference type="InterPro" id="IPR027815">
    <property type="entry name" value="CSC1/OSCA1-like_cyt"/>
</dbReference>
<feature type="transmembrane region" description="Helical" evidence="8">
    <location>
        <begin position="1492"/>
        <end position="1516"/>
    </location>
</feature>
<dbReference type="Pfam" id="PF14703">
    <property type="entry name" value="PHM7_cyt"/>
    <property type="match status" value="1"/>
</dbReference>
<dbReference type="EMBL" id="QBLH01000331">
    <property type="protein sequence ID" value="TGZ56502.1"/>
    <property type="molecule type" value="Genomic_DNA"/>
</dbReference>
<name>A0A4S2L173_9HYME</name>
<feature type="compositionally biased region" description="Basic residues" evidence="7">
    <location>
        <begin position="816"/>
        <end position="833"/>
    </location>
</feature>
<evidence type="ECO:0000256" key="6">
    <source>
        <dbReference type="ARBA" id="ARBA00023136"/>
    </source>
</evidence>
<feature type="compositionally biased region" description="Polar residues" evidence="7">
    <location>
        <begin position="1822"/>
        <end position="1845"/>
    </location>
</feature>
<dbReference type="Gene3D" id="3.40.50.10190">
    <property type="entry name" value="BRCT domain"/>
    <property type="match status" value="2"/>
</dbReference>
<dbReference type="InterPro" id="IPR032880">
    <property type="entry name" value="CSC1/OSCA1-like_N"/>
</dbReference>
<feature type="domain" description="BRCT" evidence="9">
    <location>
        <begin position="923"/>
        <end position="1014"/>
    </location>
</feature>
<feature type="compositionally biased region" description="Basic and acidic residues" evidence="7">
    <location>
        <begin position="636"/>
        <end position="654"/>
    </location>
</feature>
<keyword evidence="11" id="KW-1185">Reference proteome</keyword>
<comment type="similarity">
    <text evidence="2">Belongs to the CSC1 (TC 1.A.17) family.</text>
</comment>
<evidence type="ECO:0000259" key="9">
    <source>
        <dbReference type="PROSITE" id="PS50172"/>
    </source>
</evidence>
<feature type="compositionally biased region" description="Basic and acidic residues" evidence="7">
    <location>
        <begin position="71"/>
        <end position="87"/>
    </location>
</feature>
<organism evidence="10 11">
    <name type="scientific">Temnothorax longispinosus</name>
    <dbReference type="NCBI Taxonomy" id="300112"/>
    <lineage>
        <taxon>Eukaryota</taxon>
        <taxon>Metazoa</taxon>
        <taxon>Ecdysozoa</taxon>
        <taxon>Arthropoda</taxon>
        <taxon>Hexapoda</taxon>
        <taxon>Insecta</taxon>
        <taxon>Pterygota</taxon>
        <taxon>Neoptera</taxon>
        <taxon>Endopterygota</taxon>
        <taxon>Hymenoptera</taxon>
        <taxon>Apocrita</taxon>
        <taxon>Aculeata</taxon>
        <taxon>Formicoidea</taxon>
        <taxon>Formicidae</taxon>
        <taxon>Myrmicinae</taxon>
        <taxon>Temnothorax</taxon>
    </lineage>
</organism>
<feature type="compositionally biased region" description="Basic and acidic residues" evidence="7">
    <location>
        <begin position="572"/>
        <end position="594"/>
    </location>
</feature>
<evidence type="ECO:0000313" key="10">
    <source>
        <dbReference type="EMBL" id="TGZ56502.1"/>
    </source>
</evidence>
<dbReference type="GO" id="GO:0005886">
    <property type="term" value="C:plasma membrane"/>
    <property type="evidence" value="ECO:0007669"/>
    <property type="project" value="TreeGrafter"/>
</dbReference>
<feature type="compositionally biased region" description="Basic residues" evidence="7">
    <location>
        <begin position="865"/>
        <end position="874"/>
    </location>
</feature>
<feature type="region of interest" description="Disordered" evidence="7">
    <location>
        <begin position="1"/>
        <end position="61"/>
    </location>
</feature>
<feature type="transmembrane region" description="Helical" evidence="8">
    <location>
        <begin position="1137"/>
        <end position="1154"/>
    </location>
</feature>
<dbReference type="GO" id="GO:0005227">
    <property type="term" value="F:calcium-activated cation channel activity"/>
    <property type="evidence" value="ECO:0007669"/>
    <property type="project" value="InterPro"/>
</dbReference>
<feature type="domain" description="BRCT" evidence="9">
    <location>
        <begin position="1035"/>
        <end position="1100"/>
    </location>
</feature>
<dbReference type="PANTHER" id="PTHR13018:SF5">
    <property type="entry name" value="RE44586P"/>
    <property type="match status" value="1"/>
</dbReference>
<feature type="compositionally biased region" description="Basic and acidic residues" evidence="7">
    <location>
        <begin position="46"/>
        <end position="58"/>
    </location>
</feature>
<feature type="compositionally biased region" description="Polar residues" evidence="7">
    <location>
        <begin position="27"/>
        <end position="45"/>
    </location>
</feature>
<dbReference type="Proteomes" id="UP000310200">
    <property type="component" value="Unassembled WGS sequence"/>
</dbReference>
<proteinExistence type="inferred from homology"/>
<feature type="compositionally biased region" description="Basic and acidic residues" evidence="7">
    <location>
        <begin position="397"/>
        <end position="407"/>
    </location>
</feature>
<keyword evidence="6 8" id="KW-0472">Membrane</keyword>
<evidence type="ECO:0000256" key="7">
    <source>
        <dbReference type="SAM" id="MobiDB-lite"/>
    </source>
</evidence>
<keyword evidence="3" id="KW-0813">Transport</keyword>
<feature type="region of interest" description="Disordered" evidence="7">
    <location>
        <begin position="68"/>
        <end position="87"/>
    </location>
</feature>
<feature type="transmembrane region" description="Helical" evidence="8">
    <location>
        <begin position="1682"/>
        <end position="1712"/>
    </location>
</feature>
<feature type="transmembrane region" description="Helical" evidence="8">
    <location>
        <begin position="1768"/>
        <end position="1789"/>
    </location>
</feature>
<dbReference type="InterPro" id="IPR003864">
    <property type="entry name" value="CSC1/OSCA1-like_7TM"/>
</dbReference>
<keyword evidence="5 8" id="KW-1133">Transmembrane helix</keyword>
<evidence type="ECO:0000256" key="5">
    <source>
        <dbReference type="ARBA" id="ARBA00022989"/>
    </source>
</evidence>
<dbReference type="PROSITE" id="PS50172">
    <property type="entry name" value="BRCT"/>
    <property type="match status" value="2"/>
</dbReference>
<dbReference type="InterPro" id="IPR001357">
    <property type="entry name" value="BRCT_dom"/>
</dbReference>
<dbReference type="Pfam" id="PF02714">
    <property type="entry name" value="RSN1_7TM"/>
    <property type="match status" value="1"/>
</dbReference>
<feature type="transmembrane region" description="Helical" evidence="8">
    <location>
        <begin position="1231"/>
        <end position="1258"/>
    </location>
</feature>
<comment type="caution">
    <text evidence="10">The sequence shown here is derived from an EMBL/GenBank/DDBJ whole genome shotgun (WGS) entry which is preliminary data.</text>
</comment>
<feature type="compositionally biased region" description="Basic and acidic residues" evidence="7">
    <location>
        <begin position="845"/>
        <end position="864"/>
    </location>
</feature>
<evidence type="ECO:0000256" key="8">
    <source>
        <dbReference type="SAM" id="Phobius"/>
    </source>
</evidence>
<feature type="transmembrane region" description="Helical" evidence="8">
    <location>
        <begin position="1285"/>
        <end position="1305"/>
    </location>
</feature>